<feature type="region of interest" description="Disordered" evidence="1">
    <location>
        <begin position="156"/>
        <end position="187"/>
    </location>
</feature>
<protein>
    <submittedName>
        <fullName evidence="2">Uncharacterized protein</fullName>
    </submittedName>
</protein>
<dbReference type="Pfam" id="PF23838">
    <property type="entry name" value="DUF7208"/>
    <property type="match status" value="1"/>
</dbReference>
<accession>A0AAE7WF72</accession>
<dbReference type="InterPro" id="IPR055632">
    <property type="entry name" value="DUF7208"/>
</dbReference>
<dbReference type="Proteomes" id="UP000828443">
    <property type="component" value="Segment"/>
</dbReference>
<dbReference type="RefSeq" id="YP_010676773.1">
    <property type="nucleotide sequence ID" value="NC_071015.1"/>
</dbReference>
<sequence length="309" mass="34461">MADASSGRDGQKLPNQLVSATGMGLIINAACTTNQVVNIPKFTTLNEKYEVLAEESLGRKNGKDFNLRYFGVGIGGSRSIGLDANGLEGRRVYQHKAVDFNAFYPIPMIARKLSEDLDPTVRDKYRVRVVRKIGDEFYVFYYLKEAGFIEFDPTMKVGERDPDTGNEKERPYTPKKEDLEPTPYELTTTNNVPITNTYINGTGKIDLSLDGNDLEELRNVCRILFNDSSKAAINEVYMAYGIETVNDGQITNGATIRYKELLSASVAYHITESYARDANANSKMPWFFWYGNSLPLLVAPEALIGAVTV</sequence>
<name>A0AAE7WF72_9CAUD</name>
<feature type="compositionally biased region" description="Basic and acidic residues" evidence="1">
    <location>
        <begin position="157"/>
        <end position="179"/>
    </location>
</feature>
<proteinExistence type="predicted"/>
<reference evidence="2" key="1">
    <citation type="journal article" date="2021" name="Viruses">
        <title>Novel Viruses That Lyse Plant and Human Strains of Kosakonia cowanii.</title>
        <authorList>
            <person name="Petrzik K."/>
            <person name="Brazdova S."/>
            <person name="Krawczyk K."/>
        </authorList>
    </citation>
    <scope>NUCLEOTIDE SEQUENCE</scope>
</reference>
<dbReference type="KEGG" id="vg:77953138"/>
<evidence type="ECO:0000313" key="2">
    <source>
        <dbReference type="EMBL" id="QYN79961.1"/>
    </source>
</evidence>
<dbReference type="GeneID" id="77953138"/>
<evidence type="ECO:0000256" key="1">
    <source>
        <dbReference type="SAM" id="MobiDB-lite"/>
    </source>
</evidence>
<organism evidence="2 3">
    <name type="scientific">Kosakonia phage Kc263</name>
    <dbReference type="NCBI Taxonomy" id="2863194"/>
    <lineage>
        <taxon>Viruses</taxon>
        <taxon>Duplodnaviria</taxon>
        <taxon>Heunggongvirae</taxon>
        <taxon>Uroviricota</taxon>
        <taxon>Caudoviricetes</taxon>
        <taxon>Chimalliviridae</taxon>
        <taxon>Branisovskavirus</taxon>
        <taxon>Branisovskavirus Kc263</taxon>
    </lineage>
</organism>
<dbReference type="EMBL" id="MZ348422">
    <property type="protein sequence ID" value="QYN79961.1"/>
    <property type="molecule type" value="Genomic_DNA"/>
</dbReference>
<keyword evidence="3" id="KW-1185">Reference proteome</keyword>
<evidence type="ECO:0000313" key="3">
    <source>
        <dbReference type="Proteomes" id="UP000828443"/>
    </source>
</evidence>